<organism evidence="1 2">
    <name type="scientific">Desulfosporosinus acidiphilus (strain DSM 22704 / JCM 16185 / SJ4)</name>
    <dbReference type="NCBI Taxonomy" id="646529"/>
    <lineage>
        <taxon>Bacteria</taxon>
        <taxon>Bacillati</taxon>
        <taxon>Bacillota</taxon>
        <taxon>Clostridia</taxon>
        <taxon>Eubacteriales</taxon>
        <taxon>Desulfitobacteriaceae</taxon>
        <taxon>Desulfosporosinus</taxon>
    </lineage>
</organism>
<dbReference type="KEGG" id="dai:Desaci_2090"/>
<keyword evidence="2" id="KW-1185">Reference proteome</keyword>
<gene>
    <name evidence="1" type="ordered locus">Desaci_2090</name>
</gene>
<dbReference type="Proteomes" id="UP000002892">
    <property type="component" value="Chromosome"/>
</dbReference>
<dbReference type="RefSeq" id="WP_014827065.1">
    <property type="nucleotide sequence ID" value="NC_018068.1"/>
</dbReference>
<name>I4D5I7_DESAJ</name>
<evidence type="ECO:0000313" key="2">
    <source>
        <dbReference type="Proteomes" id="UP000002892"/>
    </source>
</evidence>
<accession>I4D5I7</accession>
<dbReference type="STRING" id="646529.Desaci_2090"/>
<dbReference type="EMBL" id="CP003639">
    <property type="protein sequence ID" value="AFM41061.1"/>
    <property type="molecule type" value="Genomic_DNA"/>
</dbReference>
<dbReference type="OrthoDB" id="2080497at2"/>
<sequence length="272" mass="31470">MLKRVPLQTISELHRRTGIKQTEPAIFTRFPYFEYFEKHNPHDIILMNSTLQVLVAITYHNDYYSGCHVPFQFEFTSPMPLMKFVSLPTIQLFPSIFNELRVFTRDNLISGIWAKELTKGAIKAYEMLRQDGKIDDCLATLFRTNTLPIPLNGDNPQNVKAYEFVSNNELQSLDAVEPYVFRNKFFMYLLSELSRNGNTIGASPLQGWSKDELESCNYFYDLKKICKRVLVYGWGEQWQSTGLLVSEPLDLLNSILNPDFFHAHVIGKGYSL</sequence>
<dbReference type="HOGENOM" id="CLU_1123037_0_0_9"/>
<dbReference type="AlphaFoldDB" id="I4D5I7"/>
<protein>
    <submittedName>
        <fullName evidence="1">Uncharacterized protein</fullName>
    </submittedName>
</protein>
<proteinExistence type="predicted"/>
<reference evidence="1 2" key="1">
    <citation type="journal article" date="2012" name="J. Bacteriol.">
        <title>Complete genome sequences of Desulfosporosinus orientis DSM765T, Desulfosporosinus youngiae DSM17734T, Desulfosporosinus meridiei DSM13257T, and Desulfosporosinus acidiphilus DSM22704T.</title>
        <authorList>
            <person name="Pester M."/>
            <person name="Brambilla E."/>
            <person name="Alazard D."/>
            <person name="Rattei T."/>
            <person name="Weinmaier T."/>
            <person name="Han J."/>
            <person name="Lucas S."/>
            <person name="Lapidus A."/>
            <person name="Cheng J.F."/>
            <person name="Goodwin L."/>
            <person name="Pitluck S."/>
            <person name="Peters L."/>
            <person name="Ovchinnikova G."/>
            <person name="Teshima H."/>
            <person name="Detter J.C."/>
            <person name="Han C.S."/>
            <person name="Tapia R."/>
            <person name="Land M.L."/>
            <person name="Hauser L."/>
            <person name="Kyrpides N.C."/>
            <person name="Ivanova N.N."/>
            <person name="Pagani I."/>
            <person name="Huntmann M."/>
            <person name="Wei C.L."/>
            <person name="Davenport K.W."/>
            <person name="Daligault H."/>
            <person name="Chain P.S."/>
            <person name="Chen A."/>
            <person name="Mavromatis K."/>
            <person name="Markowitz V."/>
            <person name="Szeto E."/>
            <person name="Mikhailova N."/>
            <person name="Pati A."/>
            <person name="Wagner M."/>
            <person name="Woyke T."/>
            <person name="Ollivier B."/>
            <person name="Klenk H.P."/>
            <person name="Spring S."/>
            <person name="Loy A."/>
        </authorList>
    </citation>
    <scope>NUCLEOTIDE SEQUENCE [LARGE SCALE GENOMIC DNA]</scope>
    <source>
        <strain evidence="2">DSM 22704 / JCM 16185 / SJ4</strain>
    </source>
</reference>
<evidence type="ECO:0000313" key="1">
    <source>
        <dbReference type="EMBL" id="AFM41061.1"/>
    </source>
</evidence>